<dbReference type="RefSeq" id="WP_137402144.1">
    <property type="nucleotide sequence ID" value="NZ_BMIU01000003.1"/>
</dbReference>
<dbReference type="EMBL" id="BMIU01000003">
    <property type="protein sequence ID" value="GGF23795.1"/>
    <property type="molecule type" value="Genomic_DNA"/>
</dbReference>
<dbReference type="Gene3D" id="3.30.70.660">
    <property type="entry name" value="Pseudouridine synthase I, catalytic domain, C-terminal subdomain"/>
    <property type="match status" value="1"/>
</dbReference>
<dbReference type="InterPro" id="IPR020095">
    <property type="entry name" value="PsdUridine_synth_TruA_C"/>
</dbReference>
<feature type="binding site" evidence="4">
    <location>
        <position position="113"/>
    </location>
    <ligand>
        <name>substrate</name>
    </ligand>
</feature>
<dbReference type="SUPFAM" id="SSF55120">
    <property type="entry name" value="Pseudouridine synthase"/>
    <property type="match status" value="1"/>
</dbReference>
<evidence type="ECO:0000259" key="6">
    <source>
        <dbReference type="Pfam" id="PF01416"/>
    </source>
</evidence>
<evidence type="ECO:0000313" key="8">
    <source>
        <dbReference type="Proteomes" id="UP000647339"/>
    </source>
</evidence>
<comment type="similarity">
    <text evidence="1 4 5">Belongs to the tRNA pseudouridine synthase TruA family.</text>
</comment>
<comment type="function">
    <text evidence="4">Formation of pseudouridine at positions 38, 39 and 40 in the anticodon stem and loop of transfer RNAs.</text>
</comment>
<keyword evidence="8" id="KW-1185">Reference proteome</keyword>
<proteinExistence type="inferred from homology"/>
<dbReference type="EC" id="5.4.99.12" evidence="4"/>
<dbReference type="HAMAP" id="MF_00171">
    <property type="entry name" value="TruA"/>
    <property type="match status" value="1"/>
</dbReference>
<keyword evidence="2 4" id="KW-0819">tRNA processing</keyword>
<dbReference type="InterPro" id="IPR020097">
    <property type="entry name" value="PsdUridine_synth_TruA_a/b_dom"/>
</dbReference>
<comment type="subunit">
    <text evidence="4">Homodimer.</text>
</comment>
<dbReference type="Gene3D" id="3.30.70.580">
    <property type="entry name" value="Pseudouridine synthase I, catalytic domain, N-terminal subdomain"/>
    <property type="match status" value="1"/>
</dbReference>
<dbReference type="InterPro" id="IPR001406">
    <property type="entry name" value="PsdUridine_synth_TruA"/>
</dbReference>
<dbReference type="PANTHER" id="PTHR11142">
    <property type="entry name" value="PSEUDOURIDYLATE SYNTHASE"/>
    <property type="match status" value="1"/>
</dbReference>
<comment type="caution">
    <text evidence="7">The sequence shown here is derived from an EMBL/GenBank/DDBJ whole genome shotgun (WGS) entry which is preliminary data.</text>
</comment>
<dbReference type="PIRSF" id="PIRSF001430">
    <property type="entry name" value="tRNA_psdUrid_synth"/>
    <property type="match status" value="1"/>
</dbReference>
<evidence type="ECO:0000256" key="3">
    <source>
        <dbReference type="ARBA" id="ARBA00023235"/>
    </source>
</evidence>
<dbReference type="InterPro" id="IPR020094">
    <property type="entry name" value="TruA/RsuA/RluB/E/F_N"/>
</dbReference>
<evidence type="ECO:0000256" key="1">
    <source>
        <dbReference type="ARBA" id="ARBA00009375"/>
    </source>
</evidence>
<protein>
    <recommendedName>
        <fullName evidence="4">tRNA pseudouridine synthase A</fullName>
        <ecNumber evidence="4">5.4.99.12</ecNumber>
    </recommendedName>
    <alternativeName>
        <fullName evidence="4">tRNA pseudouridine(38-40) synthase</fullName>
    </alternativeName>
    <alternativeName>
        <fullName evidence="4">tRNA pseudouridylate synthase I</fullName>
    </alternativeName>
    <alternativeName>
        <fullName evidence="4">tRNA-uridine isomerase I</fullName>
    </alternativeName>
</protein>
<evidence type="ECO:0000256" key="5">
    <source>
        <dbReference type="RuleBase" id="RU003792"/>
    </source>
</evidence>
<name>A0ABQ1UP66_9BACT</name>
<dbReference type="Pfam" id="PF01416">
    <property type="entry name" value="PseudoU_synth_1"/>
    <property type="match status" value="2"/>
</dbReference>
<gene>
    <name evidence="4 7" type="primary">truA</name>
    <name evidence="7" type="ORF">GCM10011339_09870</name>
</gene>
<accession>A0ABQ1UP66</accession>
<dbReference type="InterPro" id="IPR020103">
    <property type="entry name" value="PsdUridine_synth_cat_dom_sf"/>
</dbReference>
<dbReference type="Proteomes" id="UP000647339">
    <property type="component" value="Unassembled WGS sequence"/>
</dbReference>
<evidence type="ECO:0000256" key="2">
    <source>
        <dbReference type="ARBA" id="ARBA00022694"/>
    </source>
</evidence>
<dbReference type="CDD" id="cd02570">
    <property type="entry name" value="PseudoU_synth_EcTruA"/>
    <property type="match status" value="1"/>
</dbReference>
<comment type="caution">
    <text evidence="4">Lacks conserved residue(s) required for the propagation of feature annotation.</text>
</comment>
<evidence type="ECO:0000256" key="4">
    <source>
        <dbReference type="HAMAP-Rule" id="MF_00171"/>
    </source>
</evidence>
<evidence type="ECO:0000313" key="7">
    <source>
        <dbReference type="EMBL" id="GGF23795.1"/>
    </source>
</evidence>
<feature type="active site" description="Nucleophile" evidence="4">
    <location>
        <position position="55"/>
    </location>
</feature>
<feature type="domain" description="Pseudouridine synthase I TruA alpha/beta" evidence="6">
    <location>
        <begin position="12"/>
        <end position="107"/>
    </location>
</feature>
<dbReference type="NCBIfam" id="TIGR00071">
    <property type="entry name" value="hisT_truA"/>
    <property type="match status" value="1"/>
</dbReference>
<sequence length="251" mass="29106">METIRRYFLEVAYKGTNYHGWQVQPNAVTVQEAINNALSTILRQRVATMGSGRTDTGVHGKQQFLHFDWKGEVKKDSFLKKINAVLPKDISAYDLREVHPESHARFDAAWRSYEYHISLRKNPFEETLSWHCFYRLDVAKMNEAAALLLQHRDFECFSKVKTEVNHFECEIKTAFWEQKDHHLVFHITANRFLRGMVRAIVGTLVEIGKGQLDLSGFQQILDSQDRRKAGIAAPPHGLFLSRVTYPEKIFI</sequence>
<comment type="catalytic activity">
    <reaction evidence="4 5">
        <text>uridine(38/39/40) in tRNA = pseudouridine(38/39/40) in tRNA</text>
        <dbReference type="Rhea" id="RHEA:22376"/>
        <dbReference type="Rhea" id="RHEA-COMP:10085"/>
        <dbReference type="Rhea" id="RHEA-COMP:10087"/>
        <dbReference type="ChEBI" id="CHEBI:65314"/>
        <dbReference type="ChEBI" id="CHEBI:65315"/>
        <dbReference type="EC" id="5.4.99.12"/>
    </reaction>
</comment>
<feature type="domain" description="Pseudouridine synthase I TruA alpha/beta" evidence="6">
    <location>
        <begin position="144"/>
        <end position="246"/>
    </location>
</feature>
<reference evidence="8" key="1">
    <citation type="journal article" date="2019" name="Int. J. Syst. Evol. Microbiol.">
        <title>The Global Catalogue of Microorganisms (GCM) 10K type strain sequencing project: providing services to taxonomists for standard genome sequencing and annotation.</title>
        <authorList>
            <consortium name="The Broad Institute Genomics Platform"/>
            <consortium name="The Broad Institute Genome Sequencing Center for Infectious Disease"/>
            <person name="Wu L."/>
            <person name="Ma J."/>
        </authorList>
    </citation>
    <scope>NUCLEOTIDE SEQUENCE [LARGE SCALE GENOMIC DNA]</scope>
    <source>
        <strain evidence="8">CGMCC 1.15407</strain>
    </source>
</reference>
<dbReference type="PANTHER" id="PTHR11142:SF0">
    <property type="entry name" value="TRNA PSEUDOURIDINE SYNTHASE-LIKE 1"/>
    <property type="match status" value="1"/>
</dbReference>
<keyword evidence="3 4" id="KW-0413">Isomerase</keyword>
<organism evidence="7 8">
    <name type="scientific">Echinicola rosea</name>
    <dbReference type="NCBI Taxonomy" id="1807691"/>
    <lineage>
        <taxon>Bacteria</taxon>
        <taxon>Pseudomonadati</taxon>
        <taxon>Bacteroidota</taxon>
        <taxon>Cytophagia</taxon>
        <taxon>Cytophagales</taxon>
        <taxon>Cyclobacteriaceae</taxon>
        <taxon>Echinicola</taxon>
    </lineage>
</organism>